<evidence type="ECO:0000313" key="2">
    <source>
        <dbReference type="Proteomes" id="UP000283832"/>
    </source>
</evidence>
<organism evidence="1 2">
    <name type="scientific">Micromonospora radicis</name>
    <dbReference type="NCBI Taxonomy" id="1894971"/>
    <lineage>
        <taxon>Bacteria</taxon>
        <taxon>Bacillati</taxon>
        <taxon>Actinomycetota</taxon>
        <taxon>Actinomycetes</taxon>
        <taxon>Micromonosporales</taxon>
        <taxon>Micromonosporaceae</taxon>
        <taxon>Micromonospora</taxon>
    </lineage>
</organism>
<dbReference type="EMBL" id="QXEC01000027">
    <property type="protein sequence ID" value="RIV34524.1"/>
    <property type="molecule type" value="Genomic_DNA"/>
</dbReference>
<name>A0A418MPM8_9ACTN</name>
<accession>A0A418MPM8</accession>
<proteinExistence type="predicted"/>
<protein>
    <submittedName>
        <fullName evidence="1">Uncharacterized protein</fullName>
    </submittedName>
</protein>
<comment type="caution">
    <text evidence="1">The sequence shown here is derived from an EMBL/GenBank/DDBJ whole genome shotgun (WGS) entry which is preliminary data.</text>
</comment>
<gene>
    <name evidence="1" type="ORF">D2L64_22500</name>
</gene>
<keyword evidence="2" id="KW-1185">Reference proteome</keyword>
<dbReference type="AlphaFoldDB" id="A0A418MPM8"/>
<evidence type="ECO:0000313" key="1">
    <source>
        <dbReference type="EMBL" id="RIV34524.1"/>
    </source>
</evidence>
<reference evidence="1 2" key="1">
    <citation type="submission" date="2018-08" db="EMBL/GenBank/DDBJ databases">
        <title>Jishengella sp. nov., isolated from a root of Azadirachta indica A. Juss. var. siamensis Valenton.</title>
        <authorList>
            <person name="Kuncharoen N."/>
            <person name="Tanasupawat S."/>
            <person name="Kudo T."/>
            <person name="Ohkuma M."/>
        </authorList>
    </citation>
    <scope>NUCLEOTIDE SEQUENCE [LARGE SCALE GENOMIC DNA]</scope>
    <source>
        <strain evidence="1 2">AZ1-13</strain>
    </source>
</reference>
<dbReference type="Proteomes" id="UP000283832">
    <property type="component" value="Unassembled WGS sequence"/>
</dbReference>
<sequence length="101" mass="11121">MAIYAADIPVSWRRLSHGQICALAQAGIARLGMAEVFDRDGRTRALNARLVDKYDRGQSTSVEDEALRRLWPSKRRAEAARALAFRLVLARDPGDTVAAVA</sequence>